<dbReference type="InterPro" id="IPR002938">
    <property type="entry name" value="FAD-bd"/>
</dbReference>
<dbReference type="Pfam" id="PF01494">
    <property type="entry name" value="FAD_binding_3"/>
    <property type="match status" value="1"/>
</dbReference>
<accession>A0A7Y9DRK3</accession>
<comment type="cofactor">
    <cofactor evidence="1">
        <name>FAD</name>
        <dbReference type="ChEBI" id="CHEBI:57692"/>
    </cofactor>
</comment>
<dbReference type="GO" id="GO:0016709">
    <property type="term" value="F:oxidoreductase activity, acting on paired donors, with incorporation or reduction of molecular oxygen, NAD(P)H as one donor, and incorporation of one atom of oxygen"/>
    <property type="evidence" value="ECO:0007669"/>
    <property type="project" value="UniProtKB-ARBA"/>
</dbReference>
<dbReference type="Proteomes" id="UP000535890">
    <property type="component" value="Unassembled WGS sequence"/>
</dbReference>
<dbReference type="Gene3D" id="3.30.70.2450">
    <property type="match status" value="1"/>
</dbReference>
<dbReference type="GO" id="GO:0071949">
    <property type="term" value="F:FAD binding"/>
    <property type="evidence" value="ECO:0007669"/>
    <property type="project" value="InterPro"/>
</dbReference>
<dbReference type="PANTHER" id="PTHR43004:SF19">
    <property type="entry name" value="BINDING MONOOXYGENASE, PUTATIVE (JCVI)-RELATED"/>
    <property type="match status" value="1"/>
</dbReference>
<evidence type="ECO:0000256" key="1">
    <source>
        <dbReference type="ARBA" id="ARBA00001974"/>
    </source>
</evidence>
<dbReference type="InterPro" id="IPR050641">
    <property type="entry name" value="RIFMO-like"/>
</dbReference>
<dbReference type="AlphaFoldDB" id="A0A7Y9DRK3"/>
<dbReference type="Pfam" id="PF21274">
    <property type="entry name" value="Rng_hyd_C"/>
    <property type="match status" value="1"/>
</dbReference>
<keyword evidence="3" id="KW-0274">FAD</keyword>
<evidence type="ECO:0000313" key="6">
    <source>
        <dbReference type="Proteomes" id="UP000535890"/>
    </source>
</evidence>
<dbReference type="Gene3D" id="3.40.30.120">
    <property type="match status" value="1"/>
</dbReference>
<proteinExistence type="predicted"/>
<dbReference type="Gene3D" id="3.50.50.60">
    <property type="entry name" value="FAD/NAD(P)-binding domain"/>
    <property type="match status" value="1"/>
</dbReference>
<evidence type="ECO:0000259" key="4">
    <source>
        <dbReference type="Pfam" id="PF01494"/>
    </source>
</evidence>
<protein>
    <submittedName>
        <fullName evidence="5">2-polyprenyl-6-methoxyphenol hydroxylase-like FAD-dependent oxidoreductase</fullName>
    </submittedName>
</protein>
<evidence type="ECO:0000256" key="3">
    <source>
        <dbReference type="ARBA" id="ARBA00022827"/>
    </source>
</evidence>
<evidence type="ECO:0000256" key="2">
    <source>
        <dbReference type="ARBA" id="ARBA00022630"/>
    </source>
</evidence>
<name>A0A7Y9DRK3_9PSEU</name>
<reference evidence="5 6" key="1">
    <citation type="submission" date="2020-07" db="EMBL/GenBank/DDBJ databases">
        <title>Sequencing the genomes of 1000 actinobacteria strains.</title>
        <authorList>
            <person name="Klenk H.-P."/>
        </authorList>
    </citation>
    <scope>NUCLEOTIDE SEQUENCE [LARGE SCALE GENOMIC DNA]</scope>
    <source>
        <strain evidence="5 6">DSM 45772</strain>
    </source>
</reference>
<dbReference type="PANTHER" id="PTHR43004">
    <property type="entry name" value="TRK SYSTEM POTASSIUM UPTAKE PROTEIN"/>
    <property type="match status" value="1"/>
</dbReference>
<evidence type="ECO:0000313" key="5">
    <source>
        <dbReference type="EMBL" id="NYD34143.1"/>
    </source>
</evidence>
<keyword evidence="6" id="KW-1185">Reference proteome</keyword>
<dbReference type="SUPFAM" id="SSF51905">
    <property type="entry name" value="FAD/NAD(P)-binding domain"/>
    <property type="match status" value="1"/>
</dbReference>
<dbReference type="EMBL" id="JACCBN010000001">
    <property type="protein sequence ID" value="NYD34143.1"/>
    <property type="molecule type" value="Genomic_DNA"/>
</dbReference>
<keyword evidence="2" id="KW-0285">Flavoprotein</keyword>
<comment type="caution">
    <text evidence="5">The sequence shown here is derived from an EMBL/GenBank/DDBJ whole genome shotgun (WGS) entry which is preliminary data.</text>
</comment>
<feature type="domain" description="FAD-binding" evidence="4">
    <location>
        <begin position="2"/>
        <end position="329"/>
    </location>
</feature>
<dbReference type="RefSeq" id="WP_179792126.1">
    <property type="nucleotide sequence ID" value="NZ_BAABHP010000012.1"/>
</dbReference>
<sequence>MIDVLIVGAGPTGTMLAAELRLHGVDVVVLEKRASATWRAGGLGLHVRSVELLDQRGLLGPFEAEATRFSVGGPFAGIALPWPDDLDTTHPYGLAIRQEKIERLLTEHALELGAEIRRGVEVTGLDQDDDGVTATLADGDTLRTRYLVGADGGRSAVRAAVDVGFHGEPSTADTYLADVELTEDPTEVVAELRKTHLRFGIAPLEGGVSRVILPAADVSDGPQPTFEEFLERLLAFAGTDFGAHSPRGVSRFGTGDQLADAYRVGRVFLAGDAAHVHPPTGGQGLNLGVQDAVNLGWKLAAAVDGWAPDGLLDSYEAERRPVAEAVVDSTRAMVALLREDPQTAALRAVLTEVGQLPGVSRHLTGRITATGVRYDLGSADDRVGRRMPDVGIGPDRLYAHLHRARGALLDRTGLAVGSWSDRVDRLPDGGGGPESLLLRPDGHVAWIGSDQSELDEHLGRWFGAP</sequence>
<dbReference type="InterPro" id="IPR036188">
    <property type="entry name" value="FAD/NAD-bd_sf"/>
</dbReference>
<gene>
    <name evidence="5" type="ORF">BJ983_000245</name>
</gene>
<dbReference type="PRINTS" id="PR00420">
    <property type="entry name" value="RNGMNOXGNASE"/>
</dbReference>
<organism evidence="5 6">
    <name type="scientific">Actinomycetospora corticicola</name>
    <dbReference type="NCBI Taxonomy" id="663602"/>
    <lineage>
        <taxon>Bacteria</taxon>
        <taxon>Bacillati</taxon>
        <taxon>Actinomycetota</taxon>
        <taxon>Actinomycetes</taxon>
        <taxon>Pseudonocardiales</taxon>
        <taxon>Pseudonocardiaceae</taxon>
        <taxon>Actinomycetospora</taxon>
    </lineage>
</organism>